<dbReference type="AlphaFoldDB" id="A0A1I4NPV7"/>
<keyword evidence="8" id="KW-1185">Reference proteome</keyword>
<dbReference type="STRING" id="582667.SAMN05192568_1021111"/>
<dbReference type="EMBL" id="FOTK01000021">
    <property type="protein sequence ID" value="SFM17347.1"/>
    <property type="molecule type" value="Genomic_DNA"/>
</dbReference>
<reference evidence="8" key="1">
    <citation type="submission" date="2016-10" db="EMBL/GenBank/DDBJ databases">
        <authorList>
            <person name="Varghese N."/>
            <person name="Submissions S."/>
        </authorList>
    </citation>
    <scope>NUCLEOTIDE SEQUENCE [LARGE SCALE GENOMIC DNA]</scope>
    <source>
        <strain evidence="8">BL36</strain>
    </source>
</reference>
<dbReference type="RefSeq" id="WP_092043306.1">
    <property type="nucleotide sequence ID" value="NZ_FOTK01000021.1"/>
</dbReference>
<proteinExistence type="predicted"/>
<organism evidence="7 8">
    <name type="scientific">Methylobacterium pseudosasicola</name>
    <dbReference type="NCBI Taxonomy" id="582667"/>
    <lineage>
        <taxon>Bacteria</taxon>
        <taxon>Pseudomonadati</taxon>
        <taxon>Pseudomonadota</taxon>
        <taxon>Alphaproteobacteria</taxon>
        <taxon>Hyphomicrobiales</taxon>
        <taxon>Methylobacteriaceae</taxon>
        <taxon>Methylobacterium</taxon>
    </lineage>
</organism>
<feature type="domain" description="PAC" evidence="6">
    <location>
        <begin position="96"/>
        <end position="148"/>
    </location>
</feature>
<evidence type="ECO:0000256" key="2">
    <source>
        <dbReference type="ARBA" id="ARBA00012438"/>
    </source>
</evidence>
<comment type="catalytic activity">
    <reaction evidence="1">
        <text>ATP + protein L-histidine = ADP + protein N-phospho-L-histidine.</text>
        <dbReference type="EC" id="2.7.13.3"/>
    </reaction>
</comment>
<dbReference type="OrthoDB" id="7989162at2"/>
<dbReference type="PANTHER" id="PTHR43304">
    <property type="entry name" value="PHYTOCHROME-LIKE PROTEIN CPH1"/>
    <property type="match status" value="1"/>
</dbReference>
<dbReference type="InterPro" id="IPR035965">
    <property type="entry name" value="PAS-like_dom_sf"/>
</dbReference>
<accession>A0A1I4NPV7</accession>
<dbReference type="InterPro" id="IPR013655">
    <property type="entry name" value="PAS_fold_3"/>
</dbReference>
<evidence type="ECO:0000313" key="8">
    <source>
        <dbReference type="Proteomes" id="UP000199048"/>
    </source>
</evidence>
<dbReference type="SUPFAM" id="SSF55785">
    <property type="entry name" value="PYP-like sensor domain (PAS domain)"/>
    <property type="match status" value="1"/>
</dbReference>
<keyword evidence="4" id="KW-0808">Transferase</keyword>
<dbReference type="InterPro" id="IPR001610">
    <property type="entry name" value="PAC"/>
</dbReference>
<dbReference type="Gene3D" id="2.10.70.100">
    <property type="match status" value="1"/>
</dbReference>
<dbReference type="PROSITE" id="PS50113">
    <property type="entry name" value="PAC"/>
    <property type="match status" value="1"/>
</dbReference>
<gene>
    <name evidence="7" type="ORF">SAMN05192568_1021111</name>
</gene>
<dbReference type="EC" id="2.7.13.3" evidence="2"/>
<dbReference type="Proteomes" id="UP000199048">
    <property type="component" value="Unassembled WGS sequence"/>
</dbReference>
<dbReference type="CDD" id="cd00130">
    <property type="entry name" value="PAS"/>
    <property type="match status" value="1"/>
</dbReference>
<evidence type="ECO:0000313" key="7">
    <source>
        <dbReference type="EMBL" id="SFM17347.1"/>
    </source>
</evidence>
<dbReference type="InterPro" id="IPR000014">
    <property type="entry name" value="PAS"/>
</dbReference>
<keyword evidence="3" id="KW-0597">Phosphoprotein</keyword>
<dbReference type="InterPro" id="IPR000700">
    <property type="entry name" value="PAS-assoc_C"/>
</dbReference>
<dbReference type="Gene3D" id="3.30.450.20">
    <property type="entry name" value="PAS domain"/>
    <property type="match status" value="1"/>
</dbReference>
<sequence>MGQRSKTPVDATDGLREPLDRLRAALEASCVVGVWDWDIVRHVVVYDAGAARLLAGDPDLAETELTGLAAMATVHPADHAWLLEHVQQASRTGGLVIAEYRVIAEDGTVRWLLSRGRTYLDPNGRPVRCRGVIIDITEMQHPGGERYVFSNLTAPVDSLERAADLAIALKRTLDAETPPDVRAAADVLLMSLGRAIARTGGGP</sequence>
<dbReference type="InterPro" id="IPR052162">
    <property type="entry name" value="Sensor_kinase/Photoreceptor"/>
</dbReference>
<keyword evidence="5" id="KW-0418">Kinase</keyword>
<evidence type="ECO:0000256" key="3">
    <source>
        <dbReference type="ARBA" id="ARBA00022553"/>
    </source>
</evidence>
<evidence type="ECO:0000259" key="6">
    <source>
        <dbReference type="PROSITE" id="PS50113"/>
    </source>
</evidence>
<name>A0A1I4NPV7_9HYPH</name>
<evidence type="ECO:0000256" key="4">
    <source>
        <dbReference type="ARBA" id="ARBA00022679"/>
    </source>
</evidence>
<dbReference type="Pfam" id="PF08447">
    <property type="entry name" value="PAS_3"/>
    <property type="match status" value="1"/>
</dbReference>
<protein>
    <recommendedName>
        <fullName evidence="2">histidine kinase</fullName>
        <ecNumber evidence="2">2.7.13.3</ecNumber>
    </recommendedName>
</protein>
<evidence type="ECO:0000256" key="5">
    <source>
        <dbReference type="ARBA" id="ARBA00022777"/>
    </source>
</evidence>
<dbReference type="NCBIfam" id="TIGR00229">
    <property type="entry name" value="sensory_box"/>
    <property type="match status" value="1"/>
</dbReference>
<dbReference type="GO" id="GO:0004673">
    <property type="term" value="F:protein histidine kinase activity"/>
    <property type="evidence" value="ECO:0007669"/>
    <property type="project" value="UniProtKB-EC"/>
</dbReference>
<dbReference type="PANTHER" id="PTHR43304:SF1">
    <property type="entry name" value="PAC DOMAIN-CONTAINING PROTEIN"/>
    <property type="match status" value="1"/>
</dbReference>
<dbReference type="SMART" id="SM00086">
    <property type="entry name" value="PAC"/>
    <property type="match status" value="1"/>
</dbReference>
<evidence type="ECO:0000256" key="1">
    <source>
        <dbReference type="ARBA" id="ARBA00000085"/>
    </source>
</evidence>